<dbReference type="EMBL" id="VDMD01000025">
    <property type="protein sequence ID" value="TRM59871.1"/>
    <property type="molecule type" value="Genomic_DNA"/>
</dbReference>
<gene>
    <name evidence="1" type="ORF">BD626DRAFT_144968</name>
</gene>
<dbReference type="Proteomes" id="UP000320762">
    <property type="component" value="Unassembled WGS sequence"/>
</dbReference>
<keyword evidence="2" id="KW-1185">Reference proteome</keyword>
<dbReference type="AlphaFoldDB" id="A0A550C4Y6"/>
<name>A0A550C4Y6_9AGAR</name>
<accession>A0A550C4Y6</accession>
<reference evidence="1 2" key="1">
    <citation type="journal article" date="2019" name="New Phytol.">
        <title>Comparative genomics reveals unique wood-decay strategies and fruiting body development in the Schizophyllaceae.</title>
        <authorList>
            <person name="Almasi E."/>
            <person name="Sahu N."/>
            <person name="Krizsan K."/>
            <person name="Balint B."/>
            <person name="Kovacs G.M."/>
            <person name="Kiss B."/>
            <person name="Cseklye J."/>
            <person name="Drula E."/>
            <person name="Henrissat B."/>
            <person name="Nagy I."/>
            <person name="Chovatia M."/>
            <person name="Adam C."/>
            <person name="LaButti K."/>
            <person name="Lipzen A."/>
            <person name="Riley R."/>
            <person name="Grigoriev I.V."/>
            <person name="Nagy L.G."/>
        </authorList>
    </citation>
    <scope>NUCLEOTIDE SEQUENCE [LARGE SCALE GENOMIC DNA]</scope>
    <source>
        <strain evidence="1 2">NL-1724</strain>
    </source>
</reference>
<sequence>MGKRQADDRKGKFIFQLQVYRGYGQIKFTPCWRRVYQAAQYCALQRHSGASARCACYLLAPLLFDRVLMWQIFRTVRLGRSDCPSYAMSSQQTYTSPSNTALASHSQANFRAPNFIKLVYVSMFTVYWGSRAYVTEARSTSGALAPLIWHGVVPSSL</sequence>
<evidence type="ECO:0000313" key="1">
    <source>
        <dbReference type="EMBL" id="TRM59871.1"/>
    </source>
</evidence>
<evidence type="ECO:0000313" key="2">
    <source>
        <dbReference type="Proteomes" id="UP000320762"/>
    </source>
</evidence>
<comment type="caution">
    <text evidence="1">The sequence shown here is derived from an EMBL/GenBank/DDBJ whole genome shotgun (WGS) entry which is preliminary data.</text>
</comment>
<protein>
    <submittedName>
        <fullName evidence="1">Uncharacterized protein</fullName>
    </submittedName>
</protein>
<proteinExistence type="predicted"/>
<organism evidence="1 2">
    <name type="scientific">Schizophyllum amplum</name>
    <dbReference type="NCBI Taxonomy" id="97359"/>
    <lineage>
        <taxon>Eukaryota</taxon>
        <taxon>Fungi</taxon>
        <taxon>Dikarya</taxon>
        <taxon>Basidiomycota</taxon>
        <taxon>Agaricomycotina</taxon>
        <taxon>Agaricomycetes</taxon>
        <taxon>Agaricomycetidae</taxon>
        <taxon>Agaricales</taxon>
        <taxon>Schizophyllaceae</taxon>
        <taxon>Schizophyllum</taxon>
    </lineage>
</organism>